<accession>A0A7Z0EQR0</accession>
<name>A0A7Z0EQR0_9ACTN</name>
<gene>
    <name evidence="2" type="ORF">HNR10_004295</name>
</gene>
<dbReference type="PANTHER" id="PTHR10827">
    <property type="entry name" value="RETICULOCALBIN"/>
    <property type="match status" value="1"/>
</dbReference>
<dbReference type="EMBL" id="JACCFS010000001">
    <property type="protein sequence ID" value="NYJ36414.1"/>
    <property type="molecule type" value="Genomic_DNA"/>
</dbReference>
<dbReference type="PANTHER" id="PTHR10827:SF85">
    <property type="entry name" value="CALCIUM-BINDING PROTEIN"/>
    <property type="match status" value="1"/>
</dbReference>
<dbReference type="GO" id="GO:0005509">
    <property type="term" value="F:calcium ion binding"/>
    <property type="evidence" value="ECO:0007669"/>
    <property type="project" value="InterPro"/>
</dbReference>
<dbReference type="InterPro" id="IPR002048">
    <property type="entry name" value="EF_hand_dom"/>
</dbReference>
<keyword evidence="3" id="KW-1185">Reference proteome</keyword>
<feature type="domain" description="EF-hand" evidence="1">
    <location>
        <begin position="8"/>
        <end position="43"/>
    </location>
</feature>
<dbReference type="PROSITE" id="PS00018">
    <property type="entry name" value="EF_HAND_1"/>
    <property type="match status" value="3"/>
</dbReference>
<dbReference type="InterPro" id="IPR018247">
    <property type="entry name" value="EF_Hand_1_Ca_BS"/>
</dbReference>
<proteinExistence type="predicted"/>
<reference evidence="2 3" key="1">
    <citation type="submission" date="2020-07" db="EMBL/GenBank/DDBJ databases">
        <title>Sequencing the genomes of 1000 actinobacteria strains.</title>
        <authorList>
            <person name="Klenk H.-P."/>
        </authorList>
    </citation>
    <scope>NUCLEOTIDE SEQUENCE [LARGE SCALE GENOMIC DNA]</scope>
    <source>
        <strain evidence="2 3">DSM 44442</strain>
    </source>
</reference>
<dbReference type="RefSeq" id="WP_179826297.1">
    <property type="nucleotide sequence ID" value="NZ_JACCFS010000001.1"/>
</dbReference>
<dbReference type="Pfam" id="PF13202">
    <property type="entry name" value="EF-hand_5"/>
    <property type="match status" value="1"/>
</dbReference>
<dbReference type="Pfam" id="PF13833">
    <property type="entry name" value="EF-hand_8"/>
    <property type="match status" value="1"/>
</dbReference>
<dbReference type="Gene3D" id="1.10.238.10">
    <property type="entry name" value="EF-hand"/>
    <property type="match status" value="1"/>
</dbReference>
<organism evidence="2 3">
    <name type="scientific">Nocardiopsis aegyptia</name>
    <dbReference type="NCBI Taxonomy" id="220378"/>
    <lineage>
        <taxon>Bacteria</taxon>
        <taxon>Bacillati</taxon>
        <taxon>Actinomycetota</taxon>
        <taxon>Actinomycetes</taxon>
        <taxon>Streptosporangiales</taxon>
        <taxon>Nocardiopsidaceae</taxon>
        <taxon>Nocardiopsis</taxon>
    </lineage>
</organism>
<dbReference type="SUPFAM" id="SSF47473">
    <property type="entry name" value="EF-hand"/>
    <property type="match status" value="1"/>
</dbReference>
<dbReference type="AlphaFoldDB" id="A0A7Z0EQR0"/>
<protein>
    <submittedName>
        <fullName evidence="2">Ca2+-binding EF-hand superfamily protein</fullName>
    </submittedName>
</protein>
<evidence type="ECO:0000259" key="1">
    <source>
        <dbReference type="PROSITE" id="PS50222"/>
    </source>
</evidence>
<dbReference type="PROSITE" id="PS50222">
    <property type="entry name" value="EF_HAND_2"/>
    <property type="match status" value="3"/>
</dbReference>
<sequence>MGSAPSAAIAERFGRLFDTLDSDNDKSITWDDYKRLVDRYVAGYSLDENDRRMQAIQTSYHMLWLELLRHSSAFESSLDRETFVAALHAASEDRSRFNMTEGVAEAAFDLLDADDDGTISEAEYVEYAEVLGVAVDTAWDRFKALDTDGDGFISREEFVLSARAFLFGDDTDSAGGFVFGMI</sequence>
<comment type="caution">
    <text evidence="2">The sequence shown here is derived from an EMBL/GenBank/DDBJ whole genome shotgun (WGS) entry which is preliminary data.</text>
</comment>
<evidence type="ECO:0000313" key="2">
    <source>
        <dbReference type="EMBL" id="NYJ36414.1"/>
    </source>
</evidence>
<dbReference type="Proteomes" id="UP000572051">
    <property type="component" value="Unassembled WGS sequence"/>
</dbReference>
<evidence type="ECO:0000313" key="3">
    <source>
        <dbReference type="Proteomes" id="UP000572051"/>
    </source>
</evidence>
<dbReference type="SMART" id="SM00054">
    <property type="entry name" value="EFh"/>
    <property type="match status" value="3"/>
</dbReference>
<dbReference type="InterPro" id="IPR011992">
    <property type="entry name" value="EF-hand-dom_pair"/>
</dbReference>
<feature type="domain" description="EF-hand" evidence="1">
    <location>
        <begin position="142"/>
        <end position="168"/>
    </location>
</feature>
<feature type="domain" description="EF-hand" evidence="1">
    <location>
        <begin position="99"/>
        <end position="134"/>
    </location>
</feature>